<reference evidence="1" key="1">
    <citation type="journal article" date="2020" name="Stud. Mycol.">
        <title>101 Dothideomycetes genomes: a test case for predicting lifestyles and emergence of pathogens.</title>
        <authorList>
            <person name="Haridas S."/>
            <person name="Albert R."/>
            <person name="Binder M."/>
            <person name="Bloem J."/>
            <person name="Labutti K."/>
            <person name="Salamov A."/>
            <person name="Andreopoulos B."/>
            <person name="Baker S."/>
            <person name="Barry K."/>
            <person name="Bills G."/>
            <person name="Bluhm B."/>
            <person name="Cannon C."/>
            <person name="Castanera R."/>
            <person name="Culley D."/>
            <person name="Daum C."/>
            <person name="Ezra D."/>
            <person name="Gonzalez J."/>
            <person name="Henrissat B."/>
            <person name="Kuo A."/>
            <person name="Liang C."/>
            <person name="Lipzen A."/>
            <person name="Lutzoni F."/>
            <person name="Magnuson J."/>
            <person name="Mondo S."/>
            <person name="Nolan M."/>
            <person name="Ohm R."/>
            <person name="Pangilinan J."/>
            <person name="Park H.-J."/>
            <person name="Ramirez L."/>
            <person name="Alfaro M."/>
            <person name="Sun H."/>
            <person name="Tritt A."/>
            <person name="Yoshinaga Y."/>
            <person name="Zwiers L.-H."/>
            <person name="Turgeon B."/>
            <person name="Goodwin S."/>
            <person name="Spatafora J."/>
            <person name="Crous P."/>
            <person name="Grigoriev I."/>
        </authorList>
    </citation>
    <scope>NUCLEOTIDE SEQUENCE</scope>
    <source>
        <strain evidence="1">CBS 175.79</strain>
    </source>
</reference>
<dbReference type="AlphaFoldDB" id="A0A6A5Y149"/>
<evidence type="ECO:0000313" key="2">
    <source>
        <dbReference type="Proteomes" id="UP000799778"/>
    </source>
</evidence>
<keyword evidence="2" id="KW-1185">Reference proteome</keyword>
<dbReference type="Proteomes" id="UP000799778">
    <property type="component" value="Unassembled WGS sequence"/>
</dbReference>
<evidence type="ECO:0000313" key="1">
    <source>
        <dbReference type="EMBL" id="KAF2018284.1"/>
    </source>
</evidence>
<protein>
    <submittedName>
        <fullName evidence="1">Uncharacterized protein</fullName>
    </submittedName>
</protein>
<dbReference type="RefSeq" id="XP_033386623.1">
    <property type="nucleotide sequence ID" value="XM_033531875.1"/>
</dbReference>
<sequence length="194" mass="21426">MRINVSTDAANPAYLLGLKPEDKATIVSREWYIQSTIRYHGNITEFRFDEWEIKSSLSITSGIRATVALIAGWDYEVSANETGPALIAEFSNPTNGTQPIQVQRKATDIGHRLPSCGGHDPGKMYFMPAGLKLHFNLTLERTGDGQNNGEGVIGFKDNNALSLSTKLQRVEGCARADCSTDRTGFKRCYSQYSE</sequence>
<name>A0A6A5Y149_9PLEO</name>
<dbReference type="EMBL" id="ML978068">
    <property type="protein sequence ID" value="KAF2018284.1"/>
    <property type="molecule type" value="Genomic_DNA"/>
</dbReference>
<accession>A0A6A5Y149</accession>
<proteinExistence type="predicted"/>
<dbReference type="GeneID" id="54289272"/>
<gene>
    <name evidence="1" type="ORF">BU24DRAFT_461235</name>
</gene>
<organism evidence="1 2">
    <name type="scientific">Aaosphaeria arxii CBS 175.79</name>
    <dbReference type="NCBI Taxonomy" id="1450172"/>
    <lineage>
        <taxon>Eukaryota</taxon>
        <taxon>Fungi</taxon>
        <taxon>Dikarya</taxon>
        <taxon>Ascomycota</taxon>
        <taxon>Pezizomycotina</taxon>
        <taxon>Dothideomycetes</taxon>
        <taxon>Pleosporomycetidae</taxon>
        <taxon>Pleosporales</taxon>
        <taxon>Pleosporales incertae sedis</taxon>
        <taxon>Aaosphaeria</taxon>
    </lineage>
</organism>